<proteinExistence type="predicted"/>
<keyword evidence="1" id="KW-0732">Signal</keyword>
<evidence type="ECO:0000313" key="4">
    <source>
        <dbReference type="WBParaSite" id="Pan_g21277.t1"/>
    </source>
</evidence>
<evidence type="ECO:0000313" key="3">
    <source>
        <dbReference type="Proteomes" id="UP000492821"/>
    </source>
</evidence>
<sequence>MRFVFIICLALCSVVHAGSTIDGMFPRPTFLKDVSSTDSWLFNEFQNNPHLTRDEVDFVLEVWAEAQSDSVQSAFNAWSANVSFATKELIAESDAAVANLSNDAQLLYSDLKPVFTNNRLTEIDRCIQLMTIQSNSPDSTVKELLEAVPMAAGGCNNAVATHGRRVRRNAALIRLAALAARLIIAAERERQRKRRG</sequence>
<feature type="domain" description="SXP/RAL-2 family protein Ani s 5-like cation-binding" evidence="2">
    <location>
        <begin position="46"/>
        <end position="141"/>
    </location>
</feature>
<dbReference type="WBParaSite" id="Pan_g21277.t1">
    <property type="protein sequence ID" value="Pan_g21277.t1"/>
    <property type="gene ID" value="Pan_g21277"/>
</dbReference>
<dbReference type="AlphaFoldDB" id="A0A7E4VIB7"/>
<feature type="signal peptide" evidence="1">
    <location>
        <begin position="1"/>
        <end position="17"/>
    </location>
</feature>
<evidence type="ECO:0000259" key="2">
    <source>
        <dbReference type="Pfam" id="PF02520"/>
    </source>
</evidence>
<dbReference type="InterPro" id="IPR003677">
    <property type="entry name" value="ANIS5_cation-bd"/>
</dbReference>
<keyword evidence="3" id="KW-1185">Reference proteome</keyword>
<reference evidence="4" key="2">
    <citation type="submission" date="2020-10" db="UniProtKB">
        <authorList>
            <consortium name="WormBaseParasite"/>
        </authorList>
    </citation>
    <scope>IDENTIFICATION</scope>
</reference>
<reference evidence="3" key="1">
    <citation type="journal article" date="2013" name="Genetics">
        <title>The draft genome and transcriptome of Panagrellus redivivus are shaped by the harsh demands of a free-living lifestyle.</title>
        <authorList>
            <person name="Srinivasan J."/>
            <person name="Dillman A.R."/>
            <person name="Macchietto M.G."/>
            <person name="Heikkinen L."/>
            <person name="Lakso M."/>
            <person name="Fracchia K.M."/>
            <person name="Antoshechkin I."/>
            <person name="Mortazavi A."/>
            <person name="Wong G."/>
            <person name="Sternberg P.W."/>
        </authorList>
    </citation>
    <scope>NUCLEOTIDE SEQUENCE [LARGE SCALE GENOMIC DNA]</scope>
    <source>
        <strain evidence="3">MT8872</strain>
    </source>
</reference>
<accession>A0A7E4VIB7</accession>
<dbReference type="Proteomes" id="UP000492821">
    <property type="component" value="Unassembled WGS sequence"/>
</dbReference>
<dbReference type="Pfam" id="PF02520">
    <property type="entry name" value="ANIS5_cation-bd"/>
    <property type="match status" value="1"/>
</dbReference>
<name>A0A7E4VIB7_PANRE</name>
<evidence type="ECO:0000256" key="1">
    <source>
        <dbReference type="SAM" id="SignalP"/>
    </source>
</evidence>
<protein>
    <submittedName>
        <fullName evidence="4">ANIS5_cation-bd domain-containing protein</fullName>
    </submittedName>
</protein>
<feature type="chain" id="PRO_5028833387" evidence="1">
    <location>
        <begin position="18"/>
        <end position="196"/>
    </location>
</feature>
<organism evidence="3 4">
    <name type="scientific">Panagrellus redivivus</name>
    <name type="common">Microworm</name>
    <dbReference type="NCBI Taxonomy" id="6233"/>
    <lineage>
        <taxon>Eukaryota</taxon>
        <taxon>Metazoa</taxon>
        <taxon>Ecdysozoa</taxon>
        <taxon>Nematoda</taxon>
        <taxon>Chromadorea</taxon>
        <taxon>Rhabditida</taxon>
        <taxon>Tylenchina</taxon>
        <taxon>Panagrolaimomorpha</taxon>
        <taxon>Panagrolaimoidea</taxon>
        <taxon>Panagrolaimidae</taxon>
        <taxon>Panagrellus</taxon>
    </lineage>
</organism>